<dbReference type="SUPFAM" id="SSF103473">
    <property type="entry name" value="MFS general substrate transporter"/>
    <property type="match status" value="1"/>
</dbReference>
<feature type="compositionally biased region" description="Basic and acidic residues" evidence="6">
    <location>
        <begin position="36"/>
        <end position="57"/>
    </location>
</feature>
<feature type="transmembrane region" description="Helical" evidence="7">
    <location>
        <begin position="251"/>
        <end position="270"/>
    </location>
</feature>
<evidence type="ECO:0000313" key="8">
    <source>
        <dbReference type="EMBL" id="GAA3363396.1"/>
    </source>
</evidence>
<feature type="transmembrane region" description="Helical" evidence="7">
    <location>
        <begin position="512"/>
        <end position="532"/>
    </location>
</feature>
<keyword evidence="5 7" id="KW-0472">Membrane</keyword>
<evidence type="ECO:0000256" key="7">
    <source>
        <dbReference type="SAM" id="Phobius"/>
    </source>
</evidence>
<feature type="transmembrane region" description="Helical" evidence="7">
    <location>
        <begin position="282"/>
        <end position="300"/>
    </location>
</feature>
<feature type="transmembrane region" description="Helical" evidence="7">
    <location>
        <begin position="224"/>
        <end position="245"/>
    </location>
</feature>
<organism evidence="8 9">
    <name type="scientific">Saccharopolyspora gregorii</name>
    <dbReference type="NCBI Taxonomy" id="33914"/>
    <lineage>
        <taxon>Bacteria</taxon>
        <taxon>Bacillati</taxon>
        <taxon>Actinomycetota</taxon>
        <taxon>Actinomycetes</taxon>
        <taxon>Pseudonocardiales</taxon>
        <taxon>Pseudonocardiaceae</taxon>
        <taxon>Saccharopolyspora</taxon>
    </lineage>
</organism>
<feature type="transmembrane region" description="Helical" evidence="7">
    <location>
        <begin position="579"/>
        <end position="599"/>
    </location>
</feature>
<feature type="compositionally biased region" description="Low complexity" evidence="6">
    <location>
        <begin position="111"/>
        <end position="126"/>
    </location>
</feature>
<protein>
    <submittedName>
        <fullName evidence="8">MFS transporter</fullName>
    </submittedName>
</protein>
<feature type="region of interest" description="Disordered" evidence="6">
    <location>
        <begin position="602"/>
        <end position="645"/>
    </location>
</feature>
<dbReference type="Pfam" id="PF07690">
    <property type="entry name" value="MFS_1"/>
    <property type="match status" value="1"/>
</dbReference>
<feature type="transmembrane region" description="Helical" evidence="7">
    <location>
        <begin position="552"/>
        <end position="573"/>
    </location>
</feature>
<proteinExistence type="predicted"/>
<comment type="subcellular location">
    <subcellularLocation>
        <location evidence="1">Cell membrane</location>
        <topology evidence="1">Multi-pass membrane protein</topology>
    </subcellularLocation>
</comment>
<feature type="compositionally biased region" description="Basic and acidic residues" evidence="6">
    <location>
        <begin position="130"/>
        <end position="157"/>
    </location>
</feature>
<keyword evidence="3 7" id="KW-0812">Transmembrane</keyword>
<keyword evidence="4 7" id="KW-1133">Transmembrane helix</keyword>
<feature type="compositionally biased region" description="Basic and acidic residues" evidence="6">
    <location>
        <begin position="1"/>
        <end position="14"/>
    </location>
</feature>
<dbReference type="Proteomes" id="UP001500483">
    <property type="component" value="Unassembled WGS sequence"/>
</dbReference>
<dbReference type="InterPro" id="IPR011701">
    <property type="entry name" value="MFS"/>
</dbReference>
<feature type="transmembrane region" description="Helical" evidence="7">
    <location>
        <begin position="306"/>
        <end position="327"/>
    </location>
</feature>
<dbReference type="PANTHER" id="PTHR23513:SF18">
    <property type="entry name" value="INTEGRAL MEMBRANE PROTEIN"/>
    <property type="match status" value="1"/>
</dbReference>
<evidence type="ECO:0000256" key="6">
    <source>
        <dbReference type="SAM" id="MobiDB-lite"/>
    </source>
</evidence>
<feature type="region of interest" description="Disordered" evidence="6">
    <location>
        <begin position="1"/>
        <end position="175"/>
    </location>
</feature>
<comment type="caution">
    <text evidence="8">The sequence shown here is derived from an EMBL/GenBank/DDBJ whole genome shotgun (WGS) entry which is preliminary data.</text>
</comment>
<feature type="transmembrane region" description="Helical" evidence="7">
    <location>
        <begin position="487"/>
        <end position="506"/>
    </location>
</feature>
<dbReference type="PANTHER" id="PTHR23513">
    <property type="entry name" value="INTEGRAL MEMBRANE EFFLUX PROTEIN-RELATED"/>
    <property type="match status" value="1"/>
</dbReference>
<reference evidence="9" key="1">
    <citation type="journal article" date="2019" name="Int. J. Syst. Evol. Microbiol.">
        <title>The Global Catalogue of Microorganisms (GCM) 10K type strain sequencing project: providing services to taxonomists for standard genome sequencing and annotation.</title>
        <authorList>
            <consortium name="The Broad Institute Genomics Platform"/>
            <consortium name="The Broad Institute Genome Sequencing Center for Infectious Disease"/>
            <person name="Wu L."/>
            <person name="Ma J."/>
        </authorList>
    </citation>
    <scope>NUCLEOTIDE SEQUENCE [LARGE SCALE GENOMIC DNA]</scope>
    <source>
        <strain evidence="9">JCM 9687</strain>
    </source>
</reference>
<dbReference type="Gene3D" id="1.20.1250.20">
    <property type="entry name" value="MFS general substrate transporter like domains"/>
    <property type="match status" value="1"/>
</dbReference>
<feature type="transmembrane region" description="Helical" evidence="7">
    <location>
        <begin position="455"/>
        <end position="475"/>
    </location>
</feature>
<feature type="transmembrane region" description="Helical" evidence="7">
    <location>
        <begin position="373"/>
        <end position="389"/>
    </location>
</feature>
<evidence type="ECO:0000256" key="4">
    <source>
        <dbReference type="ARBA" id="ARBA00022989"/>
    </source>
</evidence>
<accession>A0ABP6RYK6</accession>
<evidence type="ECO:0000256" key="3">
    <source>
        <dbReference type="ARBA" id="ARBA00022692"/>
    </source>
</evidence>
<name>A0ABP6RYK6_9PSEU</name>
<evidence type="ECO:0000256" key="2">
    <source>
        <dbReference type="ARBA" id="ARBA00022475"/>
    </source>
</evidence>
<sequence length="645" mass="66650">MGPRRDQRTDEEPTGRPGWGAGRRGRRGRIPQGFGGRRDDREQRADPEHDGGRERVRAAGAAQAGREHASTAGDDSAGRDSTGPAPGRGEPAGTAQAGREQAGPGAPGSEHPAATAPPRTTGTHRGSGPDGEREPHPAPDDAREHRGGTGPDGDRSPGEAPEDSAGGRWDATAPPRKLTVTRVAAWRGRQLTRAAMRLFFSAAHADGAAESGLARFSYAVMLNYAVDAAMAVALANTLFFSAATGESRDKVALYLLITVAPFAVIAPVIGPALDRLRQGRRTALAVSFGVRVLLAAVMAVNFDGWLLYPAALGCMVLSKSFGVLKAAMTPRVLPAAIDLTTANSRLTTFGLAAGGVFGAVASGFAWLLGSPGALWFMAALAAAGVWLCLRITRRVESSAGEARAVAGKRRRAPLGPHVVVALWGNAGIRVLTGFLTLFAAFVIKESTRQDPAMQVVLLGAVGGAAGLGSFLGNAAGARMRFGAPDRLIVSCLGSALAIAVCSAVLAGVPAAVAVGLVAATASALAKVCLDAVVQRDVAEESRASAFGRSETVLQLSWVFGGALGVLLPPVWWIGFTTTAALLALVLVQTVLVGRGGGLVRLPRRGRRAEPGTEGVPAGPRTRRTAPDREPVRRHRAVDLADDTGP</sequence>
<evidence type="ECO:0000256" key="5">
    <source>
        <dbReference type="ARBA" id="ARBA00023136"/>
    </source>
</evidence>
<gene>
    <name evidence="8" type="ORF">GCM10020366_55150</name>
</gene>
<evidence type="ECO:0000256" key="1">
    <source>
        <dbReference type="ARBA" id="ARBA00004651"/>
    </source>
</evidence>
<dbReference type="RefSeq" id="WP_344930384.1">
    <property type="nucleotide sequence ID" value="NZ_BAAAYK010000038.1"/>
</dbReference>
<evidence type="ECO:0000313" key="9">
    <source>
        <dbReference type="Proteomes" id="UP001500483"/>
    </source>
</evidence>
<dbReference type="InterPro" id="IPR036259">
    <property type="entry name" value="MFS_trans_sf"/>
</dbReference>
<dbReference type="EMBL" id="BAAAYK010000038">
    <property type="protein sequence ID" value="GAA3363396.1"/>
    <property type="molecule type" value="Genomic_DNA"/>
</dbReference>
<feature type="transmembrane region" description="Helical" evidence="7">
    <location>
        <begin position="418"/>
        <end position="443"/>
    </location>
</feature>
<feature type="transmembrane region" description="Helical" evidence="7">
    <location>
        <begin position="348"/>
        <end position="367"/>
    </location>
</feature>
<keyword evidence="2" id="KW-1003">Cell membrane</keyword>
<keyword evidence="9" id="KW-1185">Reference proteome</keyword>